<dbReference type="GO" id="GO:0016788">
    <property type="term" value="F:hydrolase activity, acting on ester bonds"/>
    <property type="evidence" value="ECO:0007669"/>
    <property type="project" value="UniProtKB-ARBA"/>
</dbReference>
<feature type="chain" id="PRO_5020181254" evidence="5">
    <location>
        <begin position="20"/>
        <end position="902"/>
    </location>
</feature>
<evidence type="ECO:0000313" key="11">
    <source>
        <dbReference type="Proteomes" id="UP000297149"/>
    </source>
</evidence>
<evidence type="ECO:0000256" key="5">
    <source>
        <dbReference type="SAM" id="SignalP"/>
    </source>
</evidence>
<evidence type="ECO:0000256" key="2">
    <source>
        <dbReference type="ARBA" id="ARBA00011245"/>
    </source>
</evidence>
<dbReference type="PANTHER" id="PTHR35803">
    <property type="entry name" value="GLUCAN 1,4-ALPHA-GLUCOSIDASE SUSB-RELATED"/>
    <property type="match status" value="1"/>
</dbReference>
<dbReference type="PANTHER" id="PTHR35803:SF2">
    <property type="entry name" value="RETAINING ALPHA-GALACTOSIDASE"/>
    <property type="match status" value="1"/>
</dbReference>
<dbReference type="GO" id="GO:0030246">
    <property type="term" value="F:carbohydrate binding"/>
    <property type="evidence" value="ECO:0007669"/>
    <property type="project" value="InterPro"/>
</dbReference>
<dbReference type="Gene3D" id="2.70.98.10">
    <property type="match status" value="1"/>
</dbReference>
<evidence type="ECO:0000256" key="3">
    <source>
        <dbReference type="ARBA" id="ARBA00022801"/>
    </source>
</evidence>
<sequence length="902" mass="100201">MKNNLIVCSLMMIPAMSVAAEFSIASPDGKTVVEVNDNNGQPAYAISFDGKPFIVASPLGLRTNLGDYSKNLHLSSATEITNVSDSYSLPNIKKSRVDYRANRQEFTFSKDGKQIFDVIFEVSDNNVAFRYRLHPQGETLCCIVESEATGFTMPEGTTTFLCPQSAPMGGFARTSPSYETSYTTDDSIGKNGWGNGYTFPCLFRNGDNGWILISETGVAGDYCGSHIVGDKDGSYTIAYPQDGEMNGWGSTSASVALPGMTPWRTVTVGNDLGPIVETTIPFDVVRPLYEPSKNYEYSRGTWSWIIKMDESCNFDEQKRYIDFAAAMGYETVLVDALWDRQIGYDRIEELARYGKSKGVDLYLWYNSNGNWNDAPQGPRGIMNDIVKRRKDMAWMQKIGVRGIKVDFFGGDKQETMRLYHDILADANDYGLLVVFHGCTLPRGWERMYPNYAASEAVLASENLHFSQGSCDAEAFNACLHPFIRNTVGSMDFGGSALNSYYSADNSPKGSRRMTSDVFALATAVLFQSPVQHFALAPNNLEDAPEWAIEFMKNVPVTWDETRFIEGYPGKYIVLARRHGSSWYIVGVNAGEEKIKLTVEIPESMNRVPLTLYSDDDNLSGKKQDLRPDNKGKVKVVIPRNGAFVITNRPDPDFHVYLCFGQSNMEGAAAYEAQDTIGGDSRFLMMPAVDMPEKSRTKGRWCQALPPLVRSTTGLTPIDYFGREMVKALPEKVRVGVVNVAVGGCRIELFDTDSCASHIMSQPDWLKNTVKAYDDNPYKRLLTMAREAQRAGIIKGVLIHQGESNTNDREWPLKVRKIYERLISDLGLEKDKMILVAGEMLSEEEGGICSSMNAIVNTLPDVIPNSRIVSSKGCKGAPDGLHFTAEGYRELGRRYAEAVLSRP</sequence>
<keyword evidence="4" id="KW-0106">Calcium</keyword>
<evidence type="ECO:0000259" key="9">
    <source>
        <dbReference type="Pfam" id="PF14509"/>
    </source>
</evidence>
<dbReference type="Pfam" id="PF03629">
    <property type="entry name" value="SASA"/>
    <property type="match status" value="1"/>
</dbReference>
<comment type="cofactor">
    <cofactor evidence="1">
        <name>Ca(2+)</name>
        <dbReference type="ChEBI" id="CHEBI:29108"/>
    </cofactor>
</comment>
<dbReference type="SUPFAM" id="SSF52266">
    <property type="entry name" value="SGNH hydrolase"/>
    <property type="match status" value="1"/>
</dbReference>
<organism evidence="10 11">
    <name type="scientific">Duncaniella dubosii</name>
    <dbReference type="NCBI Taxonomy" id="2518971"/>
    <lineage>
        <taxon>Bacteria</taxon>
        <taxon>Pseudomonadati</taxon>
        <taxon>Bacteroidota</taxon>
        <taxon>Bacteroidia</taxon>
        <taxon>Bacteroidales</taxon>
        <taxon>Muribaculaceae</taxon>
        <taxon>Duncaniella</taxon>
    </lineage>
</organism>
<protein>
    <submittedName>
        <fullName evidence="10">Glycoside hydrolase family 97 protein</fullName>
    </submittedName>
</protein>
<feature type="domain" description="Glycosyl-hydrolase 97 catalytic" evidence="7">
    <location>
        <begin position="297"/>
        <end position="457"/>
    </location>
</feature>
<keyword evidence="3 10" id="KW-0378">Hydrolase</keyword>
<feature type="signal peptide" evidence="5">
    <location>
        <begin position="1"/>
        <end position="19"/>
    </location>
</feature>
<comment type="subunit">
    <text evidence="2">Monomer.</text>
</comment>
<dbReference type="Gene3D" id="3.20.20.70">
    <property type="entry name" value="Aldolase class I"/>
    <property type="match status" value="1"/>
</dbReference>
<proteinExistence type="predicted"/>
<name>A0A4P7W5P9_9BACT</name>
<dbReference type="InterPro" id="IPR014718">
    <property type="entry name" value="GH-type_carb-bd"/>
</dbReference>
<evidence type="ECO:0000256" key="4">
    <source>
        <dbReference type="ARBA" id="ARBA00022837"/>
    </source>
</evidence>
<dbReference type="Pfam" id="PF14508">
    <property type="entry name" value="GH97_N"/>
    <property type="match status" value="1"/>
</dbReference>
<dbReference type="Pfam" id="PF14509">
    <property type="entry name" value="GH97_C"/>
    <property type="match status" value="1"/>
</dbReference>
<feature type="domain" description="Sialate O-acetylesterase" evidence="6">
    <location>
        <begin position="653"/>
        <end position="899"/>
    </location>
</feature>
<dbReference type="InterPro" id="IPR029486">
    <property type="entry name" value="GH97_N"/>
</dbReference>
<dbReference type="SUPFAM" id="SSF51445">
    <property type="entry name" value="(Trans)glycosidases"/>
    <property type="match status" value="1"/>
</dbReference>
<dbReference type="Gene3D" id="3.40.50.1110">
    <property type="entry name" value="SGNH hydrolase"/>
    <property type="match status" value="1"/>
</dbReference>
<dbReference type="KEGG" id="ddb:E7747_14455"/>
<dbReference type="InterPro" id="IPR017853">
    <property type="entry name" value="GH"/>
</dbReference>
<keyword evidence="11" id="KW-1185">Reference proteome</keyword>
<dbReference type="EMBL" id="CP039396">
    <property type="protein sequence ID" value="QCD43366.1"/>
    <property type="molecule type" value="Genomic_DNA"/>
</dbReference>
<evidence type="ECO:0000259" key="6">
    <source>
        <dbReference type="Pfam" id="PF03629"/>
    </source>
</evidence>
<dbReference type="InterPro" id="IPR019563">
    <property type="entry name" value="GH97_catalytic"/>
</dbReference>
<dbReference type="InterPro" id="IPR013785">
    <property type="entry name" value="Aldolase_TIM"/>
</dbReference>
<dbReference type="AlphaFoldDB" id="A0A4P7W5P9"/>
<dbReference type="Pfam" id="PF10566">
    <property type="entry name" value="Glyco_hydro_97"/>
    <property type="match status" value="1"/>
</dbReference>
<dbReference type="InterPro" id="IPR005181">
    <property type="entry name" value="SASA"/>
</dbReference>
<evidence type="ECO:0000259" key="7">
    <source>
        <dbReference type="Pfam" id="PF10566"/>
    </source>
</evidence>
<feature type="domain" description="Glycosyl-hydrolase 97 C-terminal oligomerisation" evidence="9">
    <location>
        <begin position="557"/>
        <end position="627"/>
    </location>
</feature>
<dbReference type="Proteomes" id="UP000297149">
    <property type="component" value="Chromosome"/>
</dbReference>
<dbReference type="InterPro" id="IPR036514">
    <property type="entry name" value="SGNH_hydro_sf"/>
</dbReference>
<reference evidence="11" key="1">
    <citation type="submission" date="2019-02" db="EMBL/GenBank/DDBJ databases">
        <title>Isolation and identification of novel species under the genus Muribaculum.</title>
        <authorList>
            <person name="Miyake S."/>
            <person name="Ding Y."/>
            <person name="Low A."/>
            <person name="Soh M."/>
            <person name="Seedorf H."/>
        </authorList>
    </citation>
    <scope>NUCLEOTIDE SEQUENCE [LARGE SCALE GENOMIC DNA]</scope>
    <source>
        <strain evidence="11">H5</strain>
    </source>
</reference>
<dbReference type="InterPro" id="IPR052720">
    <property type="entry name" value="Glycosyl_hydrolase_97"/>
</dbReference>
<keyword evidence="5" id="KW-0732">Signal</keyword>
<gene>
    <name evidence="10" type="ORF">E7747_14455</name>
</gene>
<evidence type="ECO:0000313" key="10">
    <source>
        <dbReference type="EMBL" id="QCD43366.1"/>
    </source>
</evidence>
<evidence type="ECO:0000256" key="1">
    <source>
        <dbReference type="ARBA" id="ARBA00001913"/>
    </source>
</evidence>
<dbReference type="InterPro" id="IPR029483">
    <property type="entry name" value="GH97_C"/>
</dbReference>
<evidence type="ECO:0000259" key="8">
    <source>
        <dbReference type="Pfam" id="PF14508"/>
    </source>
</evidence>
<feature type="domain" description="Glycosyl-hydrolase 97 N-terminal" evidence="8">
    <location>
        <begin position="24"/>
        <end position="287"/>
    </location>
</feature>
<accession>A0A4P7W5P9</accession>